<evidence type="ECO:0000313" key="2">
    <source>
        <dbReference type="Proteomes" id="UP001476798"/>
    </source>
</evidence>
<protein>
    <submittedName>
        <fullName evidence="1">Uncharacterized protein</fullName>
    </submittedName>
</protein>
<feature type="non-terminal residue" evidence="1">
    <location>
        <position position="1"/>
    </location>
</feature>
<accession>A0ABV0PHC6</accession>
<keyword evidence="2" id="KW-1185">Reference proteome</keyword>
<reference evidence="1 2" key="1">
    <citation type="submission" date="2021-06" db="EMBL/GenBank/DDBJ databases">
        <authorList>
            <person name="Palmer J.M."/>
        </authorList>
    </citation>
    <scope>NUCLEOTIDE SEQUENCE [LARGE SCALE GENOMIC DNA]</scope>
    <source>
        <strain evidence="1 2">GA_2019</strain>
        <tissue evidence="1">Muscle</tissue>
    </source>
</reference>
<sequence>LFFFRCTLCNNKENFQKEMLRMGVYIPERLFVSLAVLNHVLLSIPASLVASPQGSHKRSLLSKRHLSPMPSPLEYKRYTDEMLPCPVSTCRIHVNVEVHGHQALLAGLDLVRRANFNPMHSLSVRFKDEQHTTIASTLCDGDTAKTYFLKLLMQQIQTSVVFEGPSGSKNLALDSQAESLDEVKEVMKGSWEYLKLAGCNRPVTSLEERDALVEDLVSFTMITRMQLPLQR</sequence>
<name>A0ABV0PHC6_9TELE</name>
<proteinExistence type="predicted"/>
<dbReference type="EMBL" id="JAHRIO010073073">
    <property type="protein sequence ID" value="MEQ2182787.1"/>
    <property type="molecule type" value="Genomic_DNA"/>
</dbReference>
<organism evidence="1 2">
    <name type="scientific">Goodea atripinnis</name>
    <dbReference type="NCBI Taxonomy" id="208336"/>
    <lineage>
        <taxon>Eukaryota</taxon>
        <taxon>Metazoa</taxon>
        <taxon>Chordata</taxon>
        <taxon>Craniata</taxon>
        <taxon>Vertebrata</taxon>
        <taxon>Euteleostomi</taxon>
        <taxon>Actinopterygii</taxon>
        <taxon>Neopterygii</taxon>
        <taxon>Teleostei</taxon>
        <taxon>Neoteleostei</taxon>
        <taxon>Acanthomorphata</taxon>
        <taxon>Ovalentaria</taxon>
        <taxon>Atherinomorphae</taxon>
        <taxon>Cyprinodontiformes</taxon>
        <taxon>Goodeidae</taxon>
        <taxon>Goodea</taxon>
    </lineage>
</organism>
<comment type="caution">
    <text evidence="1">The sequence shown here is derived from an EMBL/GenBank/DDBJ whole genome shotgun (WGS) entry which is preliminary data.</text>
</comment>
<dbReference type="Proteomes" id="UP001476798">
    <property type="component" value="Unassembled WGS sequence"/>
</dbReference>
<gene>
    <name evidence="1" type="ORF">GOODEAATRI_025857</name>
</gene>
<evidence type="ECO:0000313" key="1">
    <source>
        <dbReference type="EMBL" id="MEQ2182787.1"/>
    </source>
</evidence>